<keyword evidence="2" id="KW-1185">Reference proteome</keyword>
<reference evidence="2" key="1">
    <citation type="journal article" date="2019" name="Int. J. Syst. Evol. Microbiol.">
        <title>The Global Catalogue of Microorganisms (GCM) 10K type strain sequencing project: providing services to taxonomists for standard genome sequencing and annotation.</title>
        <authorList>
            <consortium name="The Broad Institute Genomics Platform"/>
            <consortium name="The Broad Institute Genome Sequencing Center for Infectious Disease"/>
            <person name="Wu L."/>
            <person name="Ma J."/>
        </authorList>
    </citation>
    <scope>NUCLEOTIDE SEQUENCE [LARGE SCALE GENOMIC DNA]</scope>
    <source>
        <strain evidence="2">JCM 30742</strain>
    </source>
</reference>
<gene>
    <name evidence="1" type="ORF">GCM10023081_42520</name>
</gene>
<evidence type="ECO:0000313" key="2">
    <source>
        <dbReference type="Proteomes" id="UP001500752"/>
    </source>
</evidence>
<name>A0ABP7D9M6_9MICC</name>
<proteinExistence type="predicted"/>
<evidence type="ECO:0000313" key="1">
    <source>
        <dbReference type="EMBL" id="GAA3701581.1"/>
    </source>
</evidence>
<comment type="caution">
    <text evidence="1">The sequence shown here is derived from an EMBL/GenBank/DDBJ whole genome shotgun (WGS) entry which is preliminary data.</text>
</comment>
<sequence>MGWGTCRAPEVRQAETTTAVSATIASMAASRWRRAAAFRAVRATSDHRLSVVLESAMVDIESVSDGPNLLTATCPSLVG</sequence>
<accession>A0ABP7D9M6</accession>
<protein>
    <submittedName>
        <fullName evidence="1">Uncharacterized protein</fullName>
    </submittedName>
</protein>
<dbReference type="Proteomes" id="UP001500752">
    <property type="component" value="Unassembled WGS sequence"/>
</dbReference>
<dbReference type="EMBL" id="BAABEO010000034">
    <property type="protein sequence ID" value="GAA3701581.1"/>
    <property type="molecule type" value="Genomic_DNA"/>
</dbReference>
<organism evidence="1 2">
    <name type="scientific">Arthrobacter ginkgonis</name>
    <dbReference type="NCBI Taxonomy" id="1630594"/>
    <lineage>
        <taxon>Bacteria</taxon>
        <taxon>Bacillati</taxon>
        <taxon>Actinomycetota</taxon>
        <taxon>Actinomycetes</taxon>
        <taxon>Micrococcales</taxon>
        <taxon>Micrococcaceae</taxon>
        <taxon>Arthrobacter</taxon>
    </lineage>
</organism>